<keyword evidence="10" id="KW-0969">Cilium</keyword>
<evidence type="ECO:0000256" key="2">
    <source>
        <dbReference type="ARBA" id="ARBA00004117"/>
    </source>
</evidence>
<dbReference type="OrthoDB" id="9789463at2"/>
<keyword evidence="8" id="KW-0998">Cell outer membrane</keyword>
<comment type="subcellular location">
    <subcellularLocation>
        <location evidence="2">Bacterial flagellum basal body</location>
    </subcellularLocation>
    <subcellularLocation>
        <location evidence="3">Cell outer membrane</location>
    </subcellularLocation>
</comment>
<dbReference type="PANTHER" id="PTHR34933">
    <property type="entry name" value="FLAGELLAR L-RING PROTEIN"/>
    <property type="match status" value="1"/>
</dbReference>
<keyword evidence="6" id="KW-0472">Membrane</keyword>
<proteinExistence type="inferred from homology"/>
<dbReference type="GO" id="GO:0009279">
    <property type="term" value="C:cell outer membrane"/>
    <property type="evidence" value="ECO:0007669"/>
    <property type="project" value="UniProtKB-SubCell"/>
</dbReference>
<dbReference type="InterPro" id="IPR000527">
    <property type="entry name" value="Flag_Lring"/>
</dbReference>
<evidence type="ECO:0000313" key="11">
    <source>
        <dbReference type="Proteomes" id="UP000229897"/>
    </source>
</evidence>
<protein>
    <submittedName>
        <fullName evidence="10">Flagellar biosynthesis protein FlgH</fullName>
    </submittedName>
</protein>
<keyword evidence="7" id="KW-0975">Bacterial flagellum</keyword>
<comment type="function">
    <text evidence="1">Assembles around the rod to form the L-ring and probably protects the motor/basal body from shearing forces during rotation.</text>
</comment>
<reference evidence="10" key="1">
    <citation type="submission" date="2017-10" db="EMBL/GenBank/DDBJ databases">
        <title>Massilia psychrophilum sp. nov., a novel purple-pigmented bacterium isolated from Tianshan glacier, Xinjiang Municipality, China.</title>
        <authorList>
            <person name="Wang H."/>
        </authorList>
    </citation>
    <scope>NUCLEOTIDE SEQUENCE [LARGE SCALE GENOMIC DNA]</scope>
    <source>
        <strain evidence="10">B2</strain>
    </source>
</reference>
<dbReference type="AlphaFoldDB" id="A0A2D2DH99"/>
<keyword evidence="5 9" id="KW-0732">Signal</keyword>
<dbReference type="GO" id="GO:0003774">
    <property type="term" value="F:cytoskeletal motor activity"/>
    <property type="evidence" value="ECO:0007669"/>
    <property type="project" value="InterPro"/>
</dbReference>
<feature type="chain" id="PRO_5013810261" evidence="9">
    <location>
        <begin position="23"/>
        <end position="191"/>
    </location>
</feature>
<dbReference type="GO" id="GO:0009427">
    <property type="term" value="C:bacterial-type flagellum basal body, distal rod, L ring"/>
    <property type="evidence" value="ECO:0007669"/>
    <property type="project" value="InterPro"/>
</dbReference>
<evidence type="ECO:0000256" key="5">
    <source>
        <dbReference type="ARBA" id="ARBA00022729"/>
    </source>
</evidence>
<evidence type="ECO:0000256" key="4">
    <source>
        <dbReference type="ARBA" id="ARBA00006929"/>
    </source>
</evidence>
<dbReference type="GO" id="GO:0071973">
    <property type="term" value="P:bacterial-type flagellum-dependent cell motility"/>
    <property type="evidence" value="ECO:0007669"/>
    <property type="project" value="InterPro"/>
</dbReference>
<keyword evidence="10" id="KW-0282">Flagellum</keyword>
<dbReference type="Pfam" id="PF02107">
    <property type="entry name" value="FlgH"/>
    <property type="match status" value="1"/>
</dbReference>
<dbReference type="EMBL" id="CP024608">
    <property type="protein sequence ID" value="ATQ74315.1"/>
    <property type="molecule type" value="Genomic_DNA"/>
</dbReference>
<accession>A0A2D2DH99</accession>
<evidence type="ECO:0000256" key="1">
    <source>
        <dbReference type="ARBA" id="ARBA00002591"/>
    </source>
</evidence>
<organism evidence="10 11">
    <name type="scientific">Massilia violaceinigra</name>
    <dbReference type="NCBI Taxonomy" id="2045208"/>
    <lineage>
        <taxon>Bacteria</taxon>
        <taxon>Pseudomonadati</taxon>
        <taxon>Pseudomonadota</taxon>
        <taxon>Betaproteobacteria</taxon>
        <taxon>Burkholderiales</taxon>
        <taxon>Oxalobacteraceae</taxon>
        <taxon>Telluria group</taxon>
        <taxon>Massilia</taxon>
    </lineage>
</organism>
<evidence type="ECO:0000256" key="8">
    <source>
        <dbReference type="ARBA" id="ARBA00023237"/>
    </source>
</evidence>
<dbReference type="PRINTS" id="PR01008">
    <property type="entry name" value="FLGLRINGFLGH"/>
</dbReference>
<evidence type="ECO:0000256" key="3">
    <source>
        <dbReference type="ARBA" id="ARBA00004442"/>
    </source>
</evidence>
<keyword evidence="10" id="KW-0966">Cell projection</keyword>
<sequence>MSRKRMMVLILLALGCGAPALAESLYKPGTYQALTSDLRQRKAGDLITVMVYETASATSTADTRSGRDADVGLGVQTPHRGYAAGIQARNHTDGGGQTRREGKVLAQITVAIREITESGDLLVAGEQVLDINNETQQISVEGRIRPQDVSDANVVLSTRIANARIRYSGQGDLADKQRPAWWQRFLTLFGI</sequence>
<name>A0A2D2DH99_9BURK</name>
<evidence type="ECO:0000256" key="9">
    <source>
        <dbReference type="SAM" id="SignalP"/>
    </source>
</evidence>
<dbReference type="KEGG" id="mass:CR152_07190"/>
<dbReference type="RefSeq" id="WP_099874300.1">
    <property type="nucleotide sequence ID" value="NZ_CP024608.1"/>
</dbReference>
<feature type="signal peptide" evidence="9">
    <location>
        <begin position="1"/>
        <end position="22"/>
    </location>
</feature>
<evidence type="ECO:0000313" key="10">
    <source>
        <dbReference type="EMBL" id="ATQ74315.1"/>
    </source>
</evidence>
<dbReference type="PANTHER" id="PTHR34933:SF1">
    <property type="entry name" value="FLAGELLAR L-RING PROTEIN"/>
    <property type="match status" value="1"/>
</dbReference>
<keyword evidence="11" id="KW-1185">Reference proteome</keyword>
<dbReference type="PROSITE" id="PS51257">
    <property type="entry name" value="PROKAR_LIPOPROTEIN"/>
    <property type="match status" value="1"/>
</dbReference>
<gene>
    <name evidence="10" type="ORF">CR152_07190</name>
</gene>
<evidence type="ECO:0000256" key="6">
    <source>
        <dbReference type="ARBA" id="ARBA00023136"/>
    </source>
</evidence>
<dbReference type="Proteomes" id="UP000229897">
    <property type="component" value="Chromosome"/>
</dbReference>
<comment type="similarity">
    <text evidence="4">Belongs to the FlgH family.</text>
</comment>
<evidence type="ECO:0000256" key="7">
    <source>
        <dbReference type="ARBA" id="ARBA00023143"/>
    </source>
</evidence>